<comment type="caution">
    <text evidence="6">The sequence shown here is derived from an EMBL/GenBank/DDBJ whole genome shotgun (WGS) entry which is preliminary data.</text>
</comment>
<dbReference type="Pfam" id="PF17827">
    <property type="entry name" value="PrmC_N"/>
    <property type="match status" value="1"/>
</dbReference>
<evidence type="ECO:0000256" key="1">
    <source>
        <dbReference type="ARBA" id="ARBA00022603"/>
    </source>
</evidence>
<evidence type="ECO:0000256" key="2">
    <source>
        <dbReference type="ARBA" id="ARBA00022679"/>
    </source>
</evidence>
<sequence length="311" mass="34351">MRREKLSSNAGRQTILQIIQKTTALFQDRGIDSPRFDAETLIGHAIGMNRMALYLNHEMPMKEAELASIRPLIARRANREPLQYITGEAPFMDIILKVRKGVLIPRPDTETLVESVMKWWNSCFASMNPLISEDEKTLPSMLDLCTGSGAIPIVLSRFLGTRSGLCFAVDISEDACEIARQNVALHAQGKMKVLNGDLFRSREAEPLPDVSWNLITANPPYIPSSELAGLMAEVGKFEPRLALDGGSDGLDFYRRLIPQSLVRLTAGGRIYLESGAGQAQQVEALLLEAGFSLSGRVRDLGGIERVIWGQK</sequence>
<comment type="similarity">
    <text evidence="4">Belongs to the protein N5-glutamine methyltransferase family. PrmC subfamily.</text>
</comment>
<dbReference type="AlphaFoldDB" id="A0A2N1PVA0"/>
<evidence type="ECO:0000259" key="5">
    <source>
        <dbReference type="Pfam" id="PF17827"/>
    </source>
</evidence>
<comment type="catalytic activity">
    <reaction evidence="4">
        <text>L-glutaminyl-[peptide chain release factor] + S-adenosyl-L-methionine = N(5)-methyl-L-glutaminyl-[peptide chain release factor] + S-adenosyl-L-homocysteine + H(+)</text>
        <dbReference type="Rhea" id="RHEA:42896"/>
        <dbReference type="Rhea" id="RHEA-COMP:10271"/>
        <dbReference type="Rhea" id="RHEA-COMP:10272"/>
        <dbReference type="ChEBI" id="CHEBI:15378"/>
        <dbReference type="ChEBI" id="CHEBI:30011"/>
        <dbReference type="ChEBI" id="CHEBI:57856"/>
        <dbReference type="ChEBI" id="CHEBI:59789"/>
        <dbReference type="ChEBI" id="CHEBI:61891"/>
        <dbReference type="EC" id="2.1.1.297"/>
    </reaction>
</comment>
<feature type="domain" description="Release factor glutamine methyltransferase N-terminal" evidence="5">
    <location>
        <begin position="17"/>
        <end position="87"/>
    </location>
</feature>
<dbReference type="SUPFAM" id="SSF53335">
    <property type="entry name" value="S-adenosyl-L-methionine-dependent methyltransferases"/>
    <property type="match status" value="1"/>
</dbReference>
<dbReference type="NCBIfam" id="TIGR00536">
    <property type="entry name" value="hemK_fam"/>
    <property type="match status" value="1"/>
</dbReference>
<accession>A0A2N1PVA0</accession>
<dbReference type="InterPro" id="IPR029063">
    <property type="entry name" value="SAM-dependent_MTases_sf"/>
</dbReference>
<dbReference type="InterPro" id="IPR040758">
    <property type="entry name" value="PrmC_N"/>
</dbReference>
<dbReference type="Gene3D" id="3.40.50.150">
    <property type="entry name" value="Vaccinia Virus protein VP39"/>
    <property type="match status" value="1"/>
</dbReference>
<dbReference type="GO" id="GO:0102559">
    <property type="term" value="F:peptide chain release factor N(5)-glutamine methyltransferase activity"/>
    <property type="evidence" value="ECO:0007669"/>
    <property type="project" value="UniProtKB-EC"/>
</dbReference>
<dbReference type="GO" id="GO:0032259">
    <property type="term" value="P:methylation"/>
    <property type="evidence" value="ECO:0007669"/>
    <property type="project" value="UniProtKB-KW"/>
</dbReference>
<dbReference type="CDD" id="cd02440">
    <property type="entry name" value="AdoMet_MTases"/>
    <property type="match status" value="1"/>
</dbReference>
<dbReference type="PANTHER" id="PTHR18895">
    <property type="entry name" value="HEMK METHYLTRANSFERASE"/>
    <property type="match status" value="1"/>
</dbReference>
<evidence type="ECO:0000313" key="7">
    <source>
        <dbReference type="Proteomes" id="UP000233256"/>
    </source>
</evidence>
<keyword evidence="1 4" id="KW-0489">Methyltransferase</keyword>
<dbReference type="InterPro" id="IPR019874">
    <property type="entry name" value="RF_methyltr_PrmC"/>
</dbReference>
<feature type="binding site" evidence="4">
    <location>
        <position position="170"/>
    </location>
    <ligand>
        <name>S-adenosyl-L-methionine</name>
        <dbReference type="ChEBI" id="CHEBI:59789"/>
    </ligand>
</feature>
<dbReference type="EC" id="2.1.1.297" evidence="4"/>
<comment type="function">
    <text evidence="4">Methylates the class 1 translation termination release factors RF1/PrfA and RF2/PrfB on the glutamine residue of the universally conserved GGQ motif.</text>
</comment>
<dbReference type="Pfam" id="PF03602">
    <property type="entry name" value="Cons_hypoth95"/>
    <property type="match status" value="1"/>
</dbReference>
<protein>
    <recommendedName>
        <fullName evidence="4">Release factor glutamine methyltransferase</fullName>
        <shortName evidence="4">RF MTase</shortName>
        <ecNumber evidence="4">2.1.1.297</ecNumber>
    </recommendedName>
    <alternativeName>
        <fullName evidence="4">N5-glutamine methyltransferase PrmC</fullName>
    </alternativeName>
    <alternativeName>
        <fullName evidence="4">Protein-(glutamine-N5) MTase PrmC</fullName>
    </alternativeName>
    <alternativeName>
        <fullName evidence="4">Protein-glutamine N-methyltransferase PrmC</fullName>
    </alternativeName>
</protein>
<feature type="binding site" evidence="4">
    <location>
        <begin position="218"/>
        <end position="221"/>
    </location>
    <ligand>
        <name>substrate</name>
    </ligand>
</feature>
<dbReference type="InterPro" id="IPR050320">
    <property type="entry name" value="N5-glutamine_MTase"/>
</dbReference>
<comment type="caution">
    <text evidence="4">Lacks conserved residue(s) required for the propagation of feature annotation.</text>
</comment>
<evidence type="ECO:0000313" key="6">
    <source>
        <dbReference type="EMBL" id="PKK92263.1"/>
    </source>
</evidence>
<reference evidence="6 7" key="1">
    <citation type="journal article" date="2017" name="ISME J.">
        <title>Potential for microbial H2 and metal transformations associated with novel bacteria and archaea in deep terrestrial subsurface sediments.</title>
        <authorList>
            <person name="Hernsdorf A.W."/>
            <person name="Amano Y."/>
            <person name="Miyakawa K."/>
            <person name="Ise K."/>
            <person name="Suzuki Y."/>
            <person name="Anantharaman K."/>
            <person name="Probst A."/>
            <person name="Burstein D."/>
            <person name="Thomas B.C."/>
            <person name="Banfield J.F."/>
        </authorList>
    </citation>
    <scope>NUCLEOTIDE SEQUENCE [LARGE SCALE GENOMIC DNA]</scope>
    <source>
        <strain evidence="6">HGW-Wallbacteria-1</strain>
    </source>
</reference>
<dbReference type="EMBL" id="PGXC01000001">
    <property type="protein sequence ID" value="PKK92263.1"/>
    <property type="molecule type" value="Genomic_DNA"/>
</dbReference>
<evidence type="ECO:0000256" key="3">
    <source>
        <dbReference type="ARBA" id="ARBA00022691"/>
    </source>
</evidence>
<dbReference type="NCBIfam" id="TIGR03534">
    <property type="entry name" value="RF_mod_PrmC"/>
    <property type="match status" value="1"/>
</dbReference>
<dbReference type="PANTHER" id="PTHR18895:SF74">
    <property type="entry name" value="MTRF1L RELEASE FACTOR GLUTAMINE METHYLTRANSFERASE"/>
    <property type="match status" value="1"/>
</dbReference>
<organism evidence="6 7">
    <name type="scientific">Candidatus Wallbacteria bacterium HGW-Wallbacteria-1</name>
    <dbReference type="NCBI Taxonomy" id="2013854"/>
    <lineage>
        <taxon>Bacteria</taxon>
        <taxon>Candidatus Walliibacteriota</taxon>
    </lineage>
</organism>
<keyword evidence="2 4" id="KW-0808">Transferase</keyword>
<keyword evidence="3 4" id="KW-0949">S-adenosyl-L-methionine</keyword>
<dbReference type="Proteomes" id="UP000233256">
    <property type="component" value="Unassembled WGS sequence"/>
</dbReference>
<name>A0A2N1PVA0_9BACT</name>
<dbReference type="InterPro" id="IPR004556">
    <property type="entry name" value="HemK-like"/>
</dbReference>
<dbReference type="Gene3D" id="1.10.8.10">
    <property type="entry name" value="DNA helicase RuvA subunit, C-terminal domain"/>
    <property type="match status" value="1"/>
</dbReference>
<evidence type="ECO:0000256" key="4">
    <source>
        <dbReference type="HAMAP-Rule" id="MF_02126"/>
    </source>
</evidence>
<proteinExistence type="inferred from homology"/>
<gene>
    <name evidence="4 6" type="primary">prmC</name>
    <name evidence="6" type="ORF">CVV64_02285</name>
</gene>
<feature type="binding site" evidence="4">
    <location>
        <position position="218"/>
    </location>
    <ligand>
        <name>S-adenosyl-L-methionine</name>
        <dbReference type="ChEBI" id="CHEBI:59789"/>
    </ligand>
</feature>
<dbReference type="HAMAP" id="MF_02126">
    <property type="entry name" value="RF_methyltr_PrmC"/>
    <property type="match status" value="1"/>
</dbReference>